<proteinExistence type="predicted"/>
<dbReference type="Proteomes" id="UP000585665">
    <property type="component" value="Unassembled WGS sequence"/>
</dbReference>
<evidence type="ECO:0000313" key="1">
    <source>
        <dbReference type="EMBL" id="NVN41818.1"/>
    </source>
</evidence>
<name>A0A850PCV7_9PROT</name>
<sequence>MKKNIQYGEFNSTMKTISSAIDKLKIQKDDAEKKDKTKESGINQT</sequence>
<protein>
    <submittedName>
        <fullName evidence="1">Uncharacterized protein</fullName>
    </submittedName>
</protein>
<accession>A0A850PCV7</accession>
<reference evidence="1 2" key="1">
    <citation type="submission" date="2020-06" db="EMBL/GenBank/DDBJ databases">
        <title>Description of novel acetic acid bacteria.</title>
        <authorList>
            <person name="Sombolestani A."/>
        </authorList>
    </citation>
    <scope>NUCLEOTIDE SEQUENCE [LARGE SCALE GENOMIC DNA]</scope>
    <source>
        <strain evidence="1 2">LMG 27010</strain>
    </source>
</reference>
<evidence type="ECO:0000313" key="2">
    <source>
        <dbReference type="Proteomes" id="UP000585665"/>
    </source>
</evidence>
<comment type="caution">
    <text evidence="1">The sequence shown here is derived from an EMBL/GenBank/DDBJ whole genome shotgun (WGS) entry which is preliminary data.</text>
</comment>
<gene>
    <name evidence="1" type="ORF">HUK82_14800</name>
</gene>
<dbReference type="EMBL" id="JABXXR010000191">
    <property type="protein sequence ID" value="NVN41818.1"/>
    <property type="molecule type" value="Genomic_DNA"/>
</dbReference>
<keyword evidence="2" id="KW-1185">Reference proteome</keyword>
<dbReference type="RefSeq" id="WP_176614684.1">
    <property type="nucleotide sequence ID" value="NZ_JABXXR010000191.1"/>
</dbReference>
<organism evidence="1 2">
    <name type="scientific">Ameyamaea chiangmaiensis</name>
    <dbReference type="NCBI Taxonomy" id="442969"/>
    <lineage>
        <taxon>Bacteria</taxon>
        <taxon>Pseudomonadati</taxon>
        <taxon>Pseudomonadota</taxon>
        <taxon>Alphaproteobacteria</taxon>
        <taxon>Acetobacterales</taxon>
        <taxon>Acetobacteraceae</taxon>
        <taxon>Ameyamaea</taxon>
    </lineage>
</organism>
<dbReference type="AlphaFoldDB" id="A0A850PCV7"/>